<dbReference type="InterPro" id="IPR003439">
    <property type="entry name" value="ABC_transporter-like_ATP-bd"/>
</dbReference>
<dbReference type="GO" id="GO:0005524">
    <property type="term" value="F:ATP binding"/>
    <property type="evidence" value="ECO:0007669"/>
    <property type="project" value="UniProtKB-KW"/>
</dbReference>
<dbReference type="EC" id="3.6.3.40" evidence="7"/>
<evidence type="ECO:0000259" key="6">
    <source>
        <dbReference type="PROSITE" id="PS50893"/>
    </source>
</evidence>
<gene>
    <name evidence="7" type="ORF">B8V81_0449</name>
</gene>
<dbReference type="Proteomes" id="UP000234789">
    <property type="component" value="Unassembled WGS sequence"/>
</dbReference>
<feature type="domain" description="ABC transporter" evidence="6">
    <location>
        <begin position="6"/>
        <end position="244"/>
    </location>
</feature>
<dbReference type="AlphaFoldDB" id="A0A2N5ND90"/>
<accession>A0A2N5ND90</accession>
<evidence type="ECO:0000256" key="5">
    <source>
        <dbReference type="ARBA" id="ARBA00022967"/>
    </source>
</evidence>
<dbReference type="GO" id="GO:0140359">
    <property type="term" value="F:ABC-type transporter activity"/>
    <property type="evidence" value="ECO:0007669"/>
    <property type="project" value="InterPro"/>
</dbReference>
<name>A0A2N5ND90_9BACL</name>
<dbReference type="Gene3D" id="3.40.50.300">
    <property type="entry name" value="P-loop containing nucleotide triphosphate hydrolases"/>
    <property type="match status" value="1"/>
</dbReference>
<keyword evidence="2" id="KW-0813">Transport</keyword>
<dbReference type="InterPro" id="IPR003593">
    <property type="entry name" value="AAA+_ATPase"/>
</dbReference>
<dbReference type="PROSITE" id="PS50893">
    <property type="entry name" value="ABC_TRANSPORTER_2"/>
    <property type="match status" value="1"/>
</dbReference>
<dbReference type="InterPro" id="IPR015860">
    <property type="entry name" value="ABC_transpr_TagH-like"/>
</dbReference>
<dbReference type="InterPro" id="IPR027417">
    <property type="entry name" value="P-loop_NTPase"/>
</dbReference>
<dbReference type="Pfam" id="PF00005">
    <property type="entry name" value="ABC_tran"/>
    <property type="match status" value="1"/>
</dbReference>
<dbReference type="RefSeq" id="WP_084137253.1">
    <property type="nucleotide sequence ID" value="NZ_BIMM01000015.1"/>
</dbReference>
<dbReference type="PANTHER" id="PTHR46743">
    <property type="entry name" value="TEICHOIC ACIDS EXPORT ATP-BINDING PROTEIN TAGH"/>
    <property type="match status" value="1"/>
</dbReference>
<proteinExistence type="inferred from homology"/>
<dbReference type="SUPFAM" id="SSF52540">
    <property type="entry name" value="P-loop containing nucleoside triphosphate hydrolases"/>
    <property type="match status" value="1"/>
</dbReference>
<comment type="caution">
    <text evidence="7">The sequence shown here is derived from an EMBL/GenBank/DDBJ whole genome shotgun (WGS) entry which is preliminary data.</text>
</comment>
<keyword evidence="8" id="KW-1185">Reference proteome</keyword>
<keyword evidence="7" id="KW-0378">Hydrolase</keyword>
<keyword evidence="4 7" id="KW-0067">ATP-binding</keyword>
<dbReference type="GO" id="GO:0016020">
    <property type="term" value="C:membrane"/>
    <property type="evidence" value="ECO:0007669"/>
    <property type="project" value="InterPro"/>
</dbReference>
<sequence length="245" mass="27284">MTTESIRVEDVSMCFHMTTEKISTMKEYIIKKLKGQISYKEFWALRNVSFSIQKGDILGVLGLNGAGKSTLLKMVAGVLKPTSGNIYVNGSMAPLIELGAGFDTELTARENIYLNGSILGHSKKMMKKHFDEIVEFSELQDFLDVPIKNFSSGMYARLGFSIATITKPEILIVDEILSVGDFKFQQKCESKIQDMIKEGTTIMLVTHSIDQIRALCNKAIVLEKGSLIQSGTVDAVSDFYYSKYT</sequence>
<organism evidence="7 8">
    <name type="scientific">Paenibacillus pasadenensis</name>
    <dbReference type="NCBI Taxonomy" id="217090"/>
    <lineage>
        <taxon>Bacteria</taxon>
        <taxon>Bacillati</taxon>
        <taxon>Bacillota</taxon>
        <taxon>Bacilli</taxon>
        <taxon>Bacillales</taxon>
        <taxon>Paenibacillaceae</taxon>
        <taxon>Paenibacillus</taxon>
    </lineage>
</organism>
<dbReference type="InterPro" id="IPR050683">
    <property type="entry name" value="Bact_Polysacc_Export_ATP-bd"/>
</dbReference>
<comment type="similarity">
    <text evidence="1">Belongs to the ABC transporter superfamily.</text>
</comment>
<keyword evidence="3" id="KW-0547">Nucleotide-binding</keyword>
<evidence type="ECO:0000256" key="4">
    <source>
        <dbReference type="ARBA" id="ARBA00022840"/>
    </source>
</evidence>
<evidence type="ECO:0000256" key="3">
    <source>
        <dbReference type="ARBA" id="ARBA00022741"/>
    </source>
</evidence>
<evidence type="ECO:0000256" key="1">
    <source>
        <dbReference type="ARBA" id="ARBA00005417"/>
    </source>
</evidence>
<evidence type="ECO:0000256" key="2">
    <source>
        <dbReference type="ARBA" id="ARBA00022448"/>
    </source>
</evidence>
<dbReference type="GO" id="GO:0016887">
    <property type="term" value="F:ATP hydrolysis activity"/>
    <property type="evidence" value="ECO:0007669"/>
    <property type="project" value="InterPro"/>
</dbReference>
<evidence type="ECO:0000313" key="7">
    <source>
        <dbReference type="EMBL" id="PLT48317.1"/>
    </source>
</evidence>
<dbReference type="OrthoDB" id="9778870at2"/>
<dbReference type="PANTHER" id="PTHR46743:SF2">
    <property type="entry name" value="TEICHOIC ACIDS EXPORT ATP-BINDING PROTEIN TAGH"/>
    <property type="match status" value="1"/>
</dbReference>
<dbReference type="SMART" id="SM00382">
    <property type="entry name" value="AAA"/>
    <property type="match status" value="1"/>
</dbReference>
<dbReference type="CDD" id="cd03220">
    <property type="entry name" value="ABC_KpsT_Wzt"/>
    <property type="match status" value="1"/>
</dbReference>
<dbReference type="EMBL" id="NFEZ01000001">
    <property type="protein sequence ID" value="PLT48317.1"/>
    <property type="molecule type" value="Genomic_DNA"/>
</dbReference>
<protein>
    <submittedName>
        <fullName evidence="7">Teichoic acid export ATP-binding protein TagH</fullName>
        <ecNumber evidence="7">3.6.3.40</ecNumber>
    </submittedName>
</protein>
<reference evidence="7 8" key="1">
    <citation type="submission" date="2017-05" db="EMBL/GenBank/DDBJ databases">
        <title>Functional genome analysis of Paenibacillus pasadenensis strain R16: insights on endophytic life style and antifungal activity.</title>
        <authorList>
            <person name="Passera A."/>
            <person name="Marcolungo L."/>
            <person name="Casati P."/>
            <person name="Brasca M."/>
            <person name="Quaglino F."/>
            <person name="Delledonne M."/>
        </authorList>
    </citation>
    <scope>NUCLEOTIDE SEQUENCE [LARGE SCALE GENOMIC DNA]</scope>
    <source>
        <strain evidence="7 8">R16</strain>
    </source>
</reference>
<evidence type="ECO:0000313" key="8">
    <source>
        <dbReference type="Proteomes" id="UP000234789"/>
    </source>
</evidence>
<keyword evidence="5" id="KW-1278">Translocase</keyword>